<gene>
    <name evidence="1" type="ORF">IZT61_04505</name>
</gene>
<name>A0A7S9PZI3_9SPHI</name>
<protein>
    <submittedName>
        <fullName evidence="1">RteC domain-containing protein</fullName>
    </submittedName>
</protein>
<proteinExistence type="predicted"/>
<evidence type="ECO:0000313" key="2">
    <source>
        <dbReference type="Proteomes" id="UP000594759"/>
    </source>
</evidence>
<dbReference type="EMBL" id="CP064939">
    <property type="protein sequence ID" value="QPH40548.1"/>
    <property type="molecule type" value="Genomic_DNA"/>
</dbReference>
<sequence>MDTEFFDHLYATLEDELIALGNDAAFYPARLAVISKGLKELRERAITDGFITDRDEVMFFKFVKPRFYMLYIYEVERFNLISAIPRGTDDLVKDYYLAELAFIKRVYSQHRFLYDYYQREEEAMDDAFFLRQNLDVLSPDVAGAGIIAVFDDGFSTNQDYNFARFRALEKLEDYIIERIGLIYIRPEMSLPPDVLLLRRKLQWTDEKIKLVELAYGIFLSGAVNNGKLEIADVVHWLEQSLNVDLGVAYRKFISIGRRKNVSYTKYLDEMSAKIVAYISEKNSYVPASFRFKDKHSSNAH</sequence>
<dbReference type="AlphaFoldDB" id="A0A7S9PZI3"/>
<evidence type="ECO:0000313" key="1">
    <source>
        <dbReference type="EMBL" id="QPH40548.1"/>
    </source>
</evidence>
<keyword evidence="2" id="KW-1185">Reference proteome</keyword>
<organism evidence="1 2">
    <name type="scientific">Pedobacter endophyticus</name>
    <dbReference type="NCBI Taxonomy" id="2789740"/>
    <lineage>
        <taxon>Bacteria</taxon>
        <taxon>Pseudomonadati</taxon>
        <taxon>Bacteroidota</taxon>
        <taxon>Sphingobacteriia</taxon>
        <taxon>Sphingobacteriales</taxon>
        <taxon>Sphingobacteriaceae</taxon>
        <taxon>Pedobacter</taxon>
    </lineage>
</organism>
<dbReference type="Proteomes" id="UP000594759">
    <property type="component" value="Chromosome"/>
</dbReference>
<dbReference type="KEGG" id="pex:IZT61_04505"/>
<accession>A0A7S9PZI3</accession>
<dbReference type="InterPro" id="IPR018534">
    <property type="entry name" value="Tet_reg_excision_RteC"/>
</dbReference>
<dbReference type="RefSeq" id="WP_196100002.1">
    <property type="nucleotide sequence ID" value="NZ_CP064939.1"/>
</dbReference>
<dbReference type="Pfam" id="PF09357">
    <property type="entry name" value="RteC"/>
    <property type="match status" value="1"/>
</dbReference>
<reference evidence="1 2" key="1">
    <citation type="submission" date="2020-11" db="EMBL/GenBank/DDBJ databases">
        <title>Pedobacter endophytica, an endophytic bacteria isolated form Carex pumila.</title>
        <authorList>
            <person name="Peng Y."/>
            <person name="Jiang L."/>
            <person name="Lee J."/>
        </authorList>
    </citation>
    <scope>NUCLEOTIDE SEQUENCE [LARGE SCALE GENOMIC DNA]</scope>
    <source>
        <strain evidence="1 2">JBR3-12</strain>
    </source>
</reference>